<protein>
    <submittedName>
        <fullName evidence="2">Uncharacterized protein</fullName>
    </submittedName>
</protein>
<proteinExistence type="predicted"/>
<dbReference type="EMBL" id="CP090164">
    <property type="protein sequence ID" value="UJO14238.1"/>
    <property type="molecule type" value="Genomic_DNA"/>
</dbReference>
<reference evidence="2" key="1">
    <citation type="submission" date="2021-12" db="EMBL/GenBank/DDBJ databases">
        <authorList>
            <person name="Zaccaron A."/>
            <person name="Stergiopoulos I."/>
        </authorList>
    </citation>
    <scope>NUCLEOTIDE SEQUENCE</scope>
    <source>
        <strain evidence="2">Race5_Kim</strain>
    </source>
</reference>
<dbReference type="GeneID" id="71982462"/>
<evidence type="ECO:0000313" key="2">
    <source>
        <dbReference type="EMBL" id="UJO14238.1"/>
    </source>
</evidence>
<reference evidence="2" key="2">
    <citation type="journal article" date="2022" name="Microb. Genom.">
        <title>A chromosome-scale genome assembly of the tomato pathogen Cladosporium fulvum reveals a compartmentalized genome architecture and the presence of a dispensable chromosome.</title>
        <authorList>
            <person name="Zaccaron A.Z."/>
            <person name="Chen L.H."/>
            <person name="Samaras A."/>
            <person name="Stergiopoulos I."/>
        </authorList>
    </citation>
    <scope>NUCLEOTIDE SEQUENCE</scope>
    <source>
        <strain evidence="2">Race5_Kim</strain>
    </source>
</reference>
<sequence>MSQLNSALTANADKNRQLLSELAATDYAPPSLKQNIEYISDLKRQIANTDKELARLHTITEDERKVCLNPYSLSVLSAPNDSHLFRWDHVKYRDSNLKRWGYKLQGSKGKDKYTSGQEKEEKEFQDAWQKERSTKEARDELARALEQAEKDRSNLETDKSRHDKAQSDLDALYNSIFSGPTPDVPGEDQFEDAVKQNRSHFDQIQTQFNADKQALNALMYAETCLGEAYKNIQSALSHSKWDMYGGGGFVDMMERDALASAQNNVNGTIRHLEEARRRQPQIQPLADINIDMGHFF</sequence>
<dbReference type="RefSeq" id="XP_047758604.1">
    <property type="nucleotide sequence ID" value="XM_047901732.1"/>
</dbReference>
<dbReference type="Proteomes" id="UP000756132">
    <property type="component" value="Chromosome 2"/>
</dbReference>
<accession>A0A9Q8LB91</accession>
<dbReference type="OrthoDB" id="2562743at2759"/>
<dbReference type="PANTHER" id="PTHR21974:SF2">
    <property type="entry name" value="RE15880P"/>
    <property type="match status" value="1"/>
</dbReference>
<keyword evidence="3" id="KW-1185">Reference proteome</keyword>
<gene>
    <name evidence="2" type="ORF">CLAFUR5_02584</name>
</gene>
<dbReference type="PANTHER" id="PTHR21974">
    <property type="entry name" value="RE15880P"/>
    <property type="match status" value="1"/>
</dbReference>
<feature type="region of interest" description="Disordered" evidence="1">
    <location>
        <begin position="106"/>
        <end position="142"/>
    </location>
</feature>
<feature type="compositionally biased region" description="Basic and acidic residues" evidence="1">
    <location>
        <begin position="108"/>
        <end position="142"/>
    </location>
</feature>
<dbReference type="KEGG" id="ffu:CLAFUR5_02584"/>
<evidence type="ECO:0000256" key="1">
    <source>
        <dbReference type="SAM" id="MobiDB-lite"/>
    </source>
</evidence>
<name>A0A9Q8LB91_PASFU</name>
<organism evidence="2 3">
    <name type="scientific">Passalora fulva</name>
    <name type="common">Tomato leaf mold</name>
    <name type="synonym">Cladosporium fulvum</name>
    <dbReference type="NCBI Taxonomy" id="5499"/>
    <lineage>
        <taxon>Eukaryota</taxon>
        <taxon>Fungi</taxon>
        <taxon>Dikarya</taxon>
        <taxon>Ascomycota</taxon>
        <taxon>Pezizomycotina</taxon>
        <taxon>Dothideomycetes</taxon>
        <taxon>Dothideomycetidae</taxon>
        <taxon>Mycosphaerellales</taxon>
        <taxon>Mycosphaerellaceae</taxon>
        <taxon>Fulvia</taxon>
    </lineage>
</organism>
<dbReference type="AlphaFoldDB" id="A0A9Q8LB91"/>
<evidence type="ECO:0000313" key="3">
    <source>
        <dbReference type="Proteomes" id="UP000756132"/>
    </source>
</evidence>